<dbReference type="Proteomes" id="UP001382904">
    <property type="component" value="Unassembled WGS sequence"/>
</dbReference>
<protein>
    <submittedName>
        <fullName evidence="2">Uncharacterized protein</fullName>
    </submittedName>
</protein>
<accession>A0ABU8U6K6</accession>
<evidence type="ECO:0000313" key="3">
    <source>
        <dbReference type="Proteomes" id="UP001382904"/>
    </source>
</evidence>
<dbReference type="EMBL" id="JBBKAM010000002">
    <property type="protein sequence ID" value="MEJ8643514.1"/>
    <property type="molecule type" value="Genomic_DNA"/>
</dbReference>
<name>A0ABU8U6K6_9ACTN</name>
<gene>
    <name evidence="2" type="ORF">WKI68_23285</name>
</gene>
<organism evidence="2 3">
    <name type="scientific">Streptomyces caledonius</name>
    <dbReference type="NCBI Taxonomy" id="3134107"/>
    <lineage>
        <taxon>Bacteria</taxon>
        <taxon>Bacillati</taxon>
        <taxon>Actinomycetota</taxon>
        <taxon>Actinomycetes</taxon>
        <taxon>Kitasatosporales</taxon>
        <taxon>Streptomycetaceae</taxon>
        <taxon>Streptomyces</taxon>
    </lineage>
</organism>
<comment type="caution">
    <text evidence="2">The sequence shown here is derived from an EMBL/GenBank/DDBJ whole genome shotgun (WGS) entry which is preliminary data.</text>
</comment>
<evidence type="ECO:0000313" key="2">
    <source>
        <dbReference type="EMBL" id="MEJ8643514.1"/>
    </source>
</evidence>
<proteinExistence type="predicted"/>
<sequence length="42" mass="4519">MSRPYERTPPSGHLPIGTDAPTGQGRRPADRRMVANVSADEA</sequence>
<evidence type="ECO:0000256" key="1">
    <source>
        <dbReference type="SAM" id="MobiDB-lite"/>
    </source>
</evidence>
<keyword evidence="3" id="KW-1185">Reference proteome</keyword>
<feature type="region of interest" description="Disordered" evidence="1">
    <location>
        <begin position="1"/>
        <end position="42"/>
    </location>
</feature>
<reference evidence="2 3" key="1">
    <citation type="submission" date="2024-03" db="EMBL/GenBank/DDBJ databases">
        <title>Novel Streptomyces species of biotechnological and ecological value are a feature of Machair soil.</title>
        <authorList>
            <person name="Prole J.R."/>
            <person name="Goodfellow M."/>
            <person name="Allenby N."/>
            <person name="Ward A.C."/>
        </authorList>
    </citation>
    <scope>NUCLEOTIDE SEQUENCE [LARGE SCALE GENOMIC DNA]</scope>
    <source>
        <strain evidence="2 3">MS1.HAVA.3</strain>
    </source>
</reference>